<keyword evidence="3" id="KW-0285">Flavoprotein</keyword>
<feature type="chain" id="PRO_5034634043" evidence="6">
    <location>
        <begin position="27"/>
        <end position="490"/>
    </location>
</feature>
<organism evidence="8 9">
    <name type="scientific">Gigaspora margarita</name>
    <dbReference type="NCBI Taxonomy" id="4874"/>
    <lineage>
        <taxon>Eukaryota</taxon>
        <taxon>Fungi</taxon>
        <taxon>Fungi incertae sedis</taxon>
        <taxon>Mucoromycota</taxon>
        <taxon>Glomeromycotina</taxon>
        <taxon>Glomeromycetes</taxon>
        <taxon>Diversisporales</taxon>
        <taxon>Gigasporaceae</taxon>
        <taxon>Gigaspora</taxon>
    </lineage>
</organism>
<dbReference type="PROSITE" id="PS51387">
    <property type="entry name" value="FAD_PCMH"/>
    <property type="match status" value="1"/>
</dbReference>
<dbReference type="InterPro" id="IPR012951">
    <property type="entry name" value="BBE"/>
</dbReference>
<dbReference type="InterPro" id="IPR016169">
    <property type="entry name" value="FAD-bd_PCMH_sub2"/>
</dbReference>
<dbReference type="Pfam" id="PF08031">
    <property type="entry name" value="BBE"/>
    <property type="match status" value="1"/>
</dbReference>
<dbReference type="InterPro" id="IPR016166">
    <property type="entry name" value="FAD-bd_PCMH"/>
</dbReference>
<dbReference type="Gene3D" id="3.40.462.20">
    <property type="match status" value="1"/>
</dbReference>
<dbReference type="GO" id="GO:0016491">
    <property type="term" value="F:oxidoreductase activity"/>
    <property type="evidence" value="ECO:0007669"/>
    <property type="project" value="UniProtKB-KW"/>
</dbReference>
<evidence type="ECO:0000256" key="4">
    <source>
        <dbReference type="ARBA" id="ARBA00022827"/>
    </source>
</evidence>
<evidence type="ECO:0000313" key="9">
    <source>
        <dbReference type="Proteomes" id="UP000439903"/>
    </source>
</evidence>
<dbReference type="EMBL" id="WTPW01002486">
    <property type="protein sequence ID" value="KAF0380385.1"/>
    <property type="molecule type" value="Genomic_DNA"/>
</dbReference>
<dbReference type="OrthoDB" id="415825at2759"/>
<evidence type="ECO:0000313" key="8">
    <source>
        <dbReference type="EMBL" id="KAF0380385.1"/>
    </source>
</evidence>
<reference evidence="8 9" key="1">
    <citation type="journal article" date="2019" name="Environ. Microbiol.">
        <title>At the nexus of three kingdoms: the genome of the mycorrhizal fungus Gigaspora margarita provides insights into plant, endobacterial and fungal interactions.</title>
        <authorList>
            <person name="Venice F."/>
            <person name="Ghignone S."/>
            <person name="Salvioli di Fossalunga A."/>
            <person name="Amselem J."/>
            <person name="Novero M."/>
            <person name="Xianan X."/>
            <person name="Sedzielewska Toro K."/>
            <person name="Morin E."/>
            <person name="Lipzen A."/>
            <person name="Grigoriev I.V."/>
            <person name="Henrissat B."/>
            <person name="Martin F.M."/>
            <person name="Bonfante P."/>
        </authorList>
    </citation>
    <scope>NUCLEOTIDE SEQUENCE [LARGE SCALE GENOMIC DNA]</scope>
    <source>
        <strain evidence="8 9">BEG34</strain>
    </source>
</reference>
<keyword evidence="9" id="KW-1185">Reference proteome</keyword>
<dbReference type="PANTHER" id="PTHR42973:SF39">
    <property type="entry name" value="FAD-BINDING PCMH-TYPE DOMAIN-CONTAINING PROTEIN"/>
    <property type="match status" value="1"/>
</dbReference>
<sequence>MMSESMIKKVFLRFCLLSLLIIVVKTSPLKKSKKINILESCPNPIKGQIVYPDNSKYTQDITCENTRVTTFHPAAIVYASNVEDVQNTVKCAKSSNLTITARSGGHSYEEYSISGDIVLDVTNLNQIDINDNAKTAVIGSGNRLGPIYYNLSQAGFFIPAGSCPSVGIGGHALGGGIGLYARKFGTASDNILSIDIVNANGILITANANQNEELFYALRGGGNNNYGIVTSFTFKLHPTPPKVTSIHFVYDFSKIQTVFDAINKLGLTLTDDMTFSLVMAPSSDTHLELEGVYQGTKKNAQKDLENFISLSKPTSTEFFEESLFSSVVRWGFESVNDTMNPSHHPSKFKAKSFLIKPPGLSPKGIQSIKDFTLNTPKDCPTYAIFDLFGGAINKVAADETAFVHRNILYGIQLYMNLNGDSTTNKKCIDQINNFGTNYQKSFNISSSYQNYIDKELDNWQTRYYGSNFQKLVSIKRKFDPDNFFHFPQSI</sequence>
<evidence type="ECO:0000256" key="2">
    <source>
        <dbReference type="ARBA" id="ARBA00005466"/>
    </source>
</evidence>
<keyword evidence="5" id="KW-0560">Oxidoreductase</keyword>
<protein>
    <submittedName>
        <fullName evidence="8">FAD-binding domain-containing protein</fullName>
    </submittedName>
</protein>
<dbReference type="Pfam" id="PF01565">
    <property type="entry name" value="FAD_binding_4"/>
    <property type="match status" value="1"/>
</dbReference>
<accession>A0A8H3ZZS1</accession>
<evidence type="ECO:0000259" key="7">
    <source>
        <dbReference type="PROSITE" id="PS51387"/>
    </source>
</evidence>
<comment type="caution">
    <text evidence="8">The sequence shown here is derived from an EMBL/GenBank/DDBJ whole genome shotgun (WGS) entry which is preliminary data.</text>
</comment>
<dbReference type="GO" id="GO:0071949">
    <property type="term" value="F:FAD binding"/>
    <property type="evidence" value="ECO:0007669"/>
    <property type="project" value="InterPro"/>
</dbReference>
<evidence type="ECO:0000256" key="3">
    <source>
        <dbReference type="ARBA" id="ARBA00022630"/>
    </source>
</evidence>
<gene>
    <name evidence="8" type="ORF">F8M41_012174</name>
</gene>
<keyword evidence="6" id="KW-0732">Signal</keyword>
<evidence type="ECO:0000256" key="6">
    <source>
        <dbReference type="SAM" id="SignalP"/>
    </source>
</evidence>
<dbReference type="InterPro" id="IPR006094">
    <property type="entry name" value="Oxid_FAD_bind_N"/>
</dbReference>
<name>A0A8H3ZZS1_GIGMA</name>
<dbReference type="Proteomes" id="UP000439903">
    <property type="component" value="Unassembled WGS sequence"/>
</dbReference>
<comment type="similarity">
    <text evidence="2">Belongs to the oxygen-dependent FAD-linked oxidoreductase family.</text>
</comment>
<dbReference type="InterPro" id="IPR036318">
    <property type="entry name" value="FAD-bd_PCMH-like_sf"/>
</dbReference>
<dbReference type="PANTHER" id="PTHR42973">
    <property type="entry name" value="BINDING OXIDOREDUCTASE, PUTATIVE (AFU_ORTHOLOGUE AFUA_1G17690)-RELATED"/>
    <property type="match status" value="1"/>
</dbReference>
<dbReference type="Gene3D" id="3.30.465.10">
    <property type="match status" value="1"/>
</dbReference>
<dbReference type="InterPro" id="IPR050416">
    <property type="entry name" value="FAD-linked_Oxidoreductase"/>
</dbReference>
<evidence type="ECO:0000256" key="5">
    <source>
        <dbReference type="ARBA" id="ARBA00023002"/>
    </source>
</evidence>
<keyword evidence="4" id="KW-0274">FAD</keyword>
<dbReference type="AlphaFoldDB" id="A0A8H3ZZS1"/>
<dbReference type="InterPro" id="IPR006093">
    <property type="entry name" value="Oxy_OxRdtase_FAD_BS"/>
</dbReference>
<dbReference type="SUPFAM" id="SSF56176">
    <property type="entry name" value="FAD-binding/transporter-associated domain-like"/>
    <property type="match status" value="1"/>
</dbReference>
<proteinExistence type="inferred from homology"/>
<feature type="domain" description="FAD-binding PCMH-type" evidence="7">
    <location>
        <begin position="69"/>
        <end position="239"/>
    </location>
</feature>
<dbReference type="PROSITE" id="PS00862">
    <property type="entry name" value="OX2_COVAL_FAD"/>
    <property type="match status" value="1"/>
</dbReference>
<evidence type="ECO:0000256" key="1">
    <source>
        <dbReference type="ARBA" id="ARBA00001974"/>
    </source>
</evidence>
<feature type="signal peptide" evidence="6">
    <location>
        <begin position="1"/>
        <end position="26"/>
    </location>
</feature>
<comment type="cofactor">
    <cofactor evidence="1">
        <name>FAD</name>
        <dbReference type="ChEBI" id="CHEBI:57692"/>
    </cofactor>
</comment>